<protein>
    <submittedName>
        <fullName evidence="7">Uncharacterized protein</fullName>
    </submittedName>
</protein>
<gene>
    <name evidence="7" type="ORF">COX80_01365</name>
</gene>
<dbReference type="CDD" id="cd13128">
    <property type="entry name" value="MATE_Wzx_like"/>
    <property type="match status" value="1"/>
</dbReference>
<keyword evidence="5 6" id="KW-0472">Membrane</keyword>
<evidence type="ECO:0000256" key="3">
    <source>
        <dbReference type="ARBA" id="ARBA00022692"/>
    </source>
</evidence>
<comment type="caution">
    <text evidence="7">The sequence shown here is derived from an EMBL/GenBank/DDBJ whole genome shotgun (WGS) entry which is preliminary data.</text>
</comment>
<dbReference type="InterPro" id="IPR050833">
    <property type="entry name" value="Poly_Biosynth_Transport"/>
</dbReference>
<feature type="transmembrane region" description="Helical" evidence="6">
    <location>
        <begin position="174"/>
        <end position="199"/>
    </location>
</feature>
<dbReference type="PANTHER" id="PTHR30250">
    <property type="entry name" value="PST FAMILY PREDICTED COLANIC ACID TRANSPORTER"/>
    <property type="match status" value="1"/>
</dbReference>
<evidence type="ECO:0000256" key="1">
    <source>
        <dbReference type="ARBA" id="ARBA00004651"/>
    </source>
</evidence>
<feature type="transmembrane region" description="Helical" evidence="6">
    <location>
        <begin position="149"/>
        <end position="168"/>
    </location>
</feature>
<evidence type="ECO:0000313" key="7">
    <source>
        <dbReference type="EMBL" id="PIZ96389.1"/>
    </source>
</evidence>
<feature type="transmembrane region" description="Helical" evidence="6">
    <location>
        <begin position="211"/>
        <end position="232"/>
    </location>
</feature>
<evidence type="ECO:0000313" key="8">
    <source>
        <dbReference type="Proteomes" id="UP000231453"/>
    </source>
</evidence>
<evidence type="ECO:0000256" key="6">
    <source>
        <dbReference type="SAM" id="Phobius"/>
    </source>
</evidence>
<proteinExistence type="predicted"/>
<feature type="transmembrane region" description="Helical" evidence="6">
    <location>
        <begin position="418"/>
        <end position="436"/>
    </location>
</feature>
<comment type="subcellular location">
    <subcellularLocation>
        <location evidence="1">Cell membrane</location>
        <topology evidence="1">Multi-pass membrane protein</topology>
    </subcellularLocation>
</comment>
<feature type="transmembrane region" description="Helical" evidence="6">
    <location>
        <begin position="82"/>
        <end position="106"/>
    </location>
</feature>
<feature type="transmembrane region" description="Helical" evidence="6">
    <location>
        <begin position="258"/>
        <end position="277"/>
    </location>
</feature>
<feature type="transmembrane region" description="Helical" evidence="6">
    <location>
        <begin position="51"/>
        <end position="70"/>
    </location>
</feature>
<reference evidence="8" key="1">
    <citation type="submission" date="2017-09" db="EMBL/GenBank/DDBJ databases">
        <title>Depth-based differentiation of microbial function through sediment-hosted aquifers and enrichment of novel symbionts in the deep terrestrial subsurface.</title>
        <authorList>
            <person name="Probst A.J."/>
            <person name="Ladd B."/>
            <person name="Jarett J.K."/>
            <person name="Geller-Mcgrath D.E."/>
            <person name="Sieber C.M.K."/>
            <person name="Emerson J.B."/>
            <person name="Anantharaman K."/>
            <person name="Thomas B.C."/>
            <person name="Malmstrom R."/>
            <person name="Stieglmeier M."/>
            <person name="Klingl A."/>
            <person name="Woyke T."/>
            <person name="Ryan C.M."/>
            <person name="Banfield J.F."/>
        </authorList>
    </citation>
    <scope>NUCLEOTIDE SEQUENCE [LARGE SCALE GENOMIC DNA]</scope>
</reference>
<dbReference type="PANTHER" id="PTHR30250:SF11">
    <property type="entry name" value="O-ANTIGEN TRANSPORTER-RELATED"/>
    <property type="match status" value="1"/>
</dbReference>
<keyword evidence="3 6" id="KW-0812">Transmembrane</keyword>
<feature type="transmembrane region" description="Helical" evidence="6">
    <location>
        <begin position="334"/>
        <end position="356"/>
    </location>
</feature>
<organism evidence="7 8">
    <name type="scientific">Candidatus Magasanikbacteria bacterium CG_4_10_14_0_2_um_filter_33_14</name>
    <dbReference type="NCBI Taxonomy" id="1974636"/>
    <lineage>
        <taxon>Bacteria</taxon>
        <taxon>Candidatus Magasanikiibacteriota</taxon>
    </lineage>
</organism>
<dbReference type="GO" id="GO:0005886">
    <property type="term" value="C:plasma membrane"/>
    <property type="evidence" value="ECO:0007669"/>
    <property type="project" value="UniProtKB-SubCell"/>
</dbReference>
<evidence type="ECO:0000256" key="5">
    <source>
        <dbReference type="ARBA" id="ARBA00023136"/>
    </source>
</evidence>
<dbReference type="Pfam" id="PF01943">
    <property type="entry name" value="Polysacc_synt"/>
    <property type="match status" value="1"/>
</dbReference>
<feature type="transmembrane region" description="Helical" evidence="6">
    <location>
        <begin position="298"/>
        <end position="322"/>
    </location>
</feature>
<accession>A0A2M7VBD8</accession>
<feature type="transmembrane region" description="Helical" evidence="6">
    <location>
        <begin position="118"/>
        <end position="137"/>
    </location>
</feature>
<feature type="transmembrane region" description="Helical" evidence="6">
    <location>
        <begin position="442"/>
        <end position="463"/>
    </location>
</feature>
<dbReference type="Proteomes" id="UP000231453">
    <property type="component" value="Unassembled WGS sequence"/>
</dbReference>
<dbReference type="EMBL" id="PFPL01000023">
    <property type="protein sequence ID" value="PIZ96389.1"/>
    <property type="molecule type" value="Genomic_DNA"/>
</dbReference>
<sequence>MTKHMKSHSIAKNTMFMTMASVLQKVISFVYFAIVARNIGAVDTGKYFFALSFTTIFVVFVDMGLTNVLVREGAKIKEKIQDYFSSILLVKLFLGLLSFVAVFIIINFLGYELETKTLVYVSAITMLFDSLHLSLYGTLRAFGNLKFEALGIMVSQALTFILGTFFLFSKFPLIYLMYAFLIPSFLNVVYASSIVIFKYHLKFVPKYDKKILKYIIPIVIPFALAAIFGRIYSFSDSILLSKLAGDEVLGWYSIPSKIAYALNFVPLALVAALYPKFSEYYAHNKEKLSFAFHQSIKYLLVVALPFVVIVFLLSEDIIVYLFKTEYLNSVLPLKILMVGVIFAYLNFIFGSVLNACDRQKTQTTLIGIMMIINIVLNLLLIPSLGAVGASIAALVGNFGMFALSLFFISKFNKFDFSFLNKLFLQLFVTLFVMYAITWLIDIYFGFIVALFVGGLTYLLMLFVTRTITKKQILEMMRLTSK</sequence>
<feature type="transmembrane region" description="Helical" evidence="6">
    <location>
        <begin position="387"/>
        <end position="406"/>
    </location>
</feature>
<keyword evidence="2" id="KW-1003">Cell membrane</keyword>
<evidence type="ECO:0000256" key="2">
    <source>
        <dbReference type="ARBA" id="ARBA00022475"/>
    </source>
</evidence>
<name>A0A2M7VBD8_9BACT</name>
<keyword evidence="4 6" id="KW-1133">Transmembrane helix</keyword>
<dbReference type="AlphaFoldDB" id="A0A2M7VBD8"/>
<evidence type="ECO:0000256" key="4">
    <source>
        <dbReference type="ARBA" id="ARBA00022989"/>
    </source>
</evidence>
<feature type="transmembrane region" description="Helical" evidence="6">
    <location>
        <begin position="363"/>
        <end position="381"/>
    </location>
</feature>
<dbReference type="InterPro" id="IPR002797">
    <property type="entry name" value="Polysacc_synth"/>
</dbReference>